<feature type="compositionally biased region" description="Acidic residues" evidence="2">
    <location>
        <begin position="1"/>
        <end position="36"/>
    </location>
</feature>
<feature type="compositionally biased region" description="Basic and acidic residues" evidence="2">
    <location>
        <begin position="37"/>
        <end position="54"/>
    </location>
</feature>
<dbReference type="PANTHER" id="PTHR22691">
    <property type="entry name" value="YEAST SPT2-RELATED"/>
    <property type="match status" value="1"/>
</dbReference>
<evidence type="ECO:0000256" key="2">
    <source>
        <dbReference type="SAM" id="MobiDB-lite"/>
    </source>
</evidence>
<protein>
    <submittedName>
        <fullName evidence="3">(thale cress) hypothetical protein</fullName>
    </submittedName>
</protein>
<evidence type="ECO:0000256" key="1">
    <source>
        <dbReference type="ARBA" id="ARBA00023054"/>
    </source>
</evidence>
<dbReference type="AlphaFoldDB" id="A0A7G2EAD6"/>
<dbReference type="Proteomes" id="UP000516314">
    <property type="component" value="Chromosome 2"/>
</dbReference>
<feature type="region of interest" description="Disordered" evidence="2">
    <location>
        <begin position="1"/>
        <end position="83"/>
    </location>
</feature>
<proteinExistence type="predicted"/>
<reference evidence="3 4" key="1">
    <citation type="submission" date="2020-09" db="EMBL/GenBank/DDBJ databases">
        <authorList>
            <person name="Ashkenazy H."/>
        </authorList>
    </citation>
    <scope>NUCLEOTIDE SEQUENCE [LARGE SCALE GENOMIC DNA]</scope>
    <source>
        <strain evidence="4">cv. Cdm-0</strain>
    </source>
</reference>
<accession>A0A7G2EAD6</accession>
<gene>
    <name evidence="3" type="ORF">AT9943_LOCUS7418</name>
</gene>
<feature type="region of interest" description="Disordered" evidence="2">
    <location>
        <begin position="105"/>
        <end position="137"/>
    </location>
</feature>
<keyword evidence="1" id="KW-0175">Coiled coil</keyword>
<sequence>MHGYEDDLDEEAGYDDYYSGDEDEYEDEEEEDEEPPKEELEFLESRQKLKESIRKKMGNGSANAQSSQERRRKLPYNDFGSFFGPSRPVISSRVIQESKSLLENELRKMSNSSQTKKRPVPTNGSGSKNVSQEKRPKVVNEVRRKVETLKDTRDYSFLFSDDAELPVPKKESLSRSGSFPNSGFLLMFKRLDLLNYHRGPNNHQVSMVELLTVPIVRRRDLFQRMDIQDRLPRAVK</sequence>
<evidence type="ECO:0000313" key="4">
    <source>
        <dbReference type="Proteomes" id="UP000516314"/>
    </source>
</evidence>
<dbReference type="EMBL" id="LR881467">
    <property type="protein sequence ID" value="CAD5319230.1"/>
    <property type="molecule type" value="Genomic_DNA"/>
</dbReference>
<evidence type="ECO:0000313" key="3">
    <source>
        <dbReference type="EMBL" id="CAD5319230.1"/>
    </source>
</evidence>
<organism evidence="3 4">
    <name type="scientific">Arabidopsis thaliana</name>
    <name type="common">Mouse-ear cress</name>
    <dbReference type="NCBI Taxonomy" id="3702"/>
    <lineage>
        <taxon>Eukaryota</taxon>
        <taxon>Viridiplantae</taxon>
        <taxon>Streptophyta</taxon>
        <taxon>Embryophyta</taxon>
        <taxon>Tracheophyta</taxon>
        <taxon>Spermatophyta</taxon>
        <taxon>Magnoliopsida</taxon>
        <taxon>eudicotyledons</taxon>
        <taxon>Gunneridae</taxon>
        <taxon>Pentapetalae</taxon>
        <taxon>rosids</taxon>
        <taxon>malvids</taxon>
        <taxon>Brassicales</taxon>
        <taxon>Brassicaceae</taxon>
        <taxon>Camelineae</taxon>
        <taxon>Arabidopsis</taxon>
    </lineage>
</organism>
<name>A0A7G2EAD6_ARATH</name>
<dbReference type="PANTHER" id="PTHR22691:SF13">
    <property type="entry name" value="SPT2 CHROMATIN PROTEIN"/>
    <property type="match status" value="1"/>
</dbReference>